<gene>
    <name evidence="1" type="ORF">L3Q82_022611</name>
</gene>
<evidence type="ECO:0000313" key="1">
    <source>
        <dbReference type="EMBL" id="KAI3374057.1"/>
    </source>
</evidence>
<dbReference type="Proteomes" id="UP000831701">
    <property type="component" value="Chromosome 4"/>
</dbReference>
<organism evidence="1 2">
    <name type="scientific">Scortum barcoo</name>
    <name type="common">barcoo grunter</name>
    <dbReference type="NCBI Taxonomy" id="214431"/>
    <lineage>
        <taxon>Eukaryota</taxon>
        <taxon>Metazoa</taxon>
        <taxon>Chordata</taxon>
        <taxon>Craniata</taxon>
        <taxon>Vertebrata</taxon>
        <taxon>Euteleostomi</taxon>
        <taxon>Actinopterygii</taxon>
        <taxon>Neopterygii</taxon>
        <taxon>Teleostei</taxon>
        <taxon>Neoteleostei</taxon>
        <taxon>Acanthomorphata</taxon>
        <taxon>Eupercaria</taxon>
        <taxon>Centrarchiformes</taxon>
        <taxon>Terapontoidei</taxon>
        <taxon>Terapontidae</taxon>
        <taxon>Scortum</taxon>
    </lineage>
</organism>
<reference evidence="1" key="1">
    <citation type="submission" date="2022-04" db="EMBL/GenBank/DDBJ databases">
        <title>Jade perch genome.</title>
        <authorList>
            <person name="Chao B."/>
        </authorList>
    </citation>
    <scope>NUCLEOTIDE SEQUENCE</scope>
    <source>
        <strain evidence="1">CB-2022</strain>
    </source>
</reference>
<sequence length="684" mass="76987">MSDMTASCEEFEVTVHTSSGLTCGTFCHLSLNLIGSQGETPAVIVTEGDHHLLPGSACPVRVRTNGPLGCLVLVRLRLEARTGFPNLDWHCSRVEVRRLTDGQAEEEGRGGAGPEYPEVQVFLCDRWLQAADGDVELRSGKLCLLKDETEQKLKQQRLRLLQHQQKLIRWCKFVDGAPQCVDLNSLSELGPNLIYTHKSQANVHYLKGFVGRVEPWTSFTDLEMAFTHSGHQNNIAKFVKAHWMEDWYFGYQCLNGCNPLMVRQTRHLPPNLSVTSAMLRPFLPEGSSLEQELEKGTVYLLDYEVLDGVPANVINGKQTYLSAPLCLLHLNQRGQLLPIAIQLQQMPGPLNPVFLPSDPGCDWLLAKIWVHSADFQCHQLISHYLRTHMMGELCCVATLRQLPEPHPLHQLLMPHVRTSLQINFQARASLLAAGGVFDQATGSGLETLPVLLSRASERIHYRSLCVPDDLTDRGVDKLPQCFYVQDALRVWDALHRFVVSWVDLYYHGDSEVQQDSELQHWITDINTHGFTHNSGFPQSFQSRAEVSKFVTMIIFSCSALHAAVNFSQLDFTLWMPNCPTSMLRPPPQVKGAVTKDDILSYLPDISSTCRVLTVLTMLSQPASNFVPLCHYREAIFRGDAHRRLLEEVQAELKAISDDITERNSQLELPYPYLCPEHIENSVAI</sequence>
<name>A0ACB8X1Y5_9TELE</name>
<keyword evidence="2" id="KW-1185">Reference proteome</keyword>
<proteinExistence type="predicted"/>
<accession>A0ACB8X1Y5</accession>
<comment type="caution">
    <text evidence="1">The sequence shown here is derived from an EMBL/GenBank/DDBJ whole genome shotgun (WGS) entry which is preliminary data.</text>
</comment>
<dbReference type="EMBL" id="CM041534">
    <property type="protein sequence ID" value="KAI3374057.1"/>
    <property type="molecule type" value="Genomic_DNA"/>
</dbReference>
<protein>
    <submittedName>
        <fullName evidence="1">Uncharacterized protein</fullName>
    </submittedName>
</protein>
<evidence type="ECO:0000313" key="2">
    <source>
        <dbReference type="Proteomes" id="UP000831701"/>
    </source>
</evidence>